<reference evidence="4 5" key="1">
    <citation type="submission" date="2020-10" db="EMBL/GenBank/DDBJ databases">
        <title>Ca. Dormibacterota MAGs.</title>
        <authorList>
            <person name="Montgomery K."/>
        </authorList>
    </citation>
    <scope>NUCLEOTIDE SEQUENCE [LARGE SCALE GENOMIC DNA]</scope>
    <source>
        <strain evidence="4">SC8811_S16_3</strain>
    </source>
</reference>
<comment type="caution">
    <text evidence="2">Lacks conserved residue(s) required for the propagation of feature annotation.</text>
</comment>
<dbReference type="Pfam" id="PF01039">
    <property type="entry name" value="Carboxyl_trans"/>
    <property type="match status" value="1"/>
</dbReference>
<proteinExistence type="inferred from homology"/>
<keyword evidence="1 2" id="KW-0808">Transferase</keyword>
<name>A0A934KER7_9BACT</name>
<feature type="binding site" evidence="2">
    <location>
        <position position="31"/>
    </location>
    <ligand>
        <name>Zn(2+)</name>
        <dbReference type="ChEBI" id="CHEBI:29105"/>
    </ligand>
</feature>
<dbReference type="EC" id="2.1.3.15" evidence="2"/>
<dbReference type="Gene3D" id="3.90.226.10">
    <property type="entry name" value="2-enoyl-CoA Hydratase, Chain A, domain 1"/>
    <property type="match status" value="1"/>
</dbReference>
<dbReference type="InterPro" id="IPR000438">
    <property type="entry name" value="Acetyl_CoA_COase_Trfase_b_su"/>
</dbReference>
<keyword evidence="2" id="KW-0275">Fatty acid biosynthesis</keyword>
<comment type="caution">
    <text evidence="4">The sequence shown here is derived from an EMBL/GenBank/DDBJ whole genome shotgun (WGS) entry which is preliminary data.</text>
</comment>
<evidence type="ECO:0000259" key="3">
    <source>
        <dbReference type="PROSITE" id="PS50980"/>
    </source>
</evidence>
<evidence type="ECO:0000256" key="2">
    <source>
        <dbReference type="HAMAP-Rule" id="MF_01395"/>
    </source>
</evidence>
<keyword evidence="2" id="KW-0067">ATP-binding</keyword>
<keyword evidence="2" id="KW-0444">Lipid biosynthesis</keyword>
<dbReference type="HAMAP" id="MF_01395">
    <property type="entry name" value="AcetylCoA_CT_beta"/>
    <property type="match status" value="1"/>
</dbReference>
<keyword evidence="2" id="KW-0443">Lipid metabolism</keyword>
<dbReference type="GO" id="GO:0005524">
    <property type="term" value="F:ATP binding"/>
    <property type="evidence" value="ECO:0007669"/>
    <property type="project" value="UniProtKB-KW"/>
</dbReference>
<keyword evidence="2" id="KW-0479">Metal-binding</keyword>
<dbReference type="GO" id="GO:0008270">
    <property type="term" value="F:zinc ion binding"/>
    <property type="evidence" value="ECO:0007669"/>
    <property type="project" value="UniProtKB-UniRule"/>
</dbReference>
<dbReference type="InterPro" id="IPR029045">
    <property type="entry name" value="ClpP/crotonase-like_dom_sf"/>
</dbReference>
<keyword evidence="2" id="KW-0963">Cytoplasm</keyword>
<evidence type="ECO:0000313" key="4">
    <source>
        <dbReference type="EMBL" id="MBJ7604199.1"/>
    </source>
</evidence>
<keyword evidence="2" id="KW-0862">Zinc</keyword>
<keyword evidence="2" id="KW-0276">Fatty acid metabolism</keyword>
<sequence>MPTPADKLLREVPAAGGRLPSMAVGTNCPSCGVGLNARELRKQVYVCHCGHHFRLHAEAWLALLADAGTWQERWADVRGHDLLEWRLPKSYQQTIDQALQQGLNESVRTGTAKLAGHPLWLSVFDFRFVGGTLSIVAGERLARGLEQAAQSGLPYLLVTASGGARMQEGVLALMQMAKVNAAVGRLHQAGVPYFVVLTDPTFGGVSASLALLGDVNLAEPSAAIGFTGARVIKQATYADLPEGFQSAAFQLRSGQIDQVVPRTELRGRLARLLGLYSDAGRR</sequence>
<feature type="binding site" evidence="2">
    <location>
        <position position="49"/>
    </location>
    <ligand>
        <name>Zn(2+)</name>
        <dbReference type="ChEBI" id="CHEBI:29105"/>
    </ligand>
</feature>
<dbReference type="Proteomes" id="UP000620075">
    <property type="component" value="Unassembled WGS sequence"/>
</dbReference>
<organism evidence="4 5">
    <name type="scientific">Candidatus Dormiibacter inghamiae</name>
    <dbReference type="NCBI Taxonomy" id="3127013"/>
    <lineage>
        <taxon>Bacteria</taxon>
        <taxon>Bacillati</taxon>
        <taxon>Candidatus Dormiibacterota</taxon>
        <taxon>Candidatus Dormibacteria</taxon>
        <taxon>Candidatus Dormibacterales</taxon>
        <taxon>Candidatus Dormibacteraceae</taxon>
        <taxon>Candidatus Dormiibacter</taxon>
    </lineage>
</organism>
<dbReference type="PRINTS" id="PR01070">
    <property type="entry name" value="ACCCTRFRASEB"/>
</dbReference>
<dbReference type="GO" id="GO:0016743">
    <property type="term" value="F:carboxyl- or carbamoyltransferase activity"/>
    <property type="evidence" value="ECO:0007669"/>
    <property type="project" value="UniProtKB-UniRule"/>
</dbReference>
<comment type="function">
    <text evidence="2">Component of the acetyl coenzyme A carboxylase (ACC) complex. Biotin carboxylase (BC) catalyzes the carboxylation of biotin on its carrier protein (BCCP) and then the CO(2) group is transferred by the transcarboxylase to acetyl-CoA to form malonyl-CoA.</text>
</comment>
<comment type="subunit">
    <text evidence="2">Acetyl-CoA carboxylase is a heterohexamer composed of biotin carboxyl carrier protein (AccB), biotin carboxylase (AccC) and two subunits each of ACCase subunit alpha (AccA) and ACCase subunit beta (AccD).</text>
</comment>
<gene>
    <name evidence="2" type="primary">accD</name>
    <name evidence="4" type="ORF">JF888_13560</name>
</gene>
<dbReference type="EMBL" id="JAEKNQ010000054">
    <property type="protein sequence ID" value="MBJ7604199.1"/>
    <property type="molecule type" value="Genomic_DNA"/>
</dbReference>
<keyword evidence="2" id="KW-0547">Nucleotide-binding</keyword>
<accession>A0A934KER7</accession>
<dbReference type="GO" id="GO:0003989">
    <property type="term" value="F:acetyl-CoA carboxylase activity"/>
    <property type="evidence" value="ECO:0007669"/>
    <property type="project" value="InterPro"/>
</dbReference>
<dbReference type="InterPro" id="IPR034733">
    <property type="entry name" value="AcCoA_carboxyl_beta"/>
</dbReference>
<keyword evidence="2" id="KW-0863">Zinc-finger</keyword>
<comment type="cofactor">
    <cofactor evidence="2">
        <name>Zn(2+)</name>
        <dbReference type="ChEBI" id="CHEBI:29105"/>
    </cofactor>
    <text evidence="2">Binds 1 zinc ion per subunit.</text>
</comment>
<dbReference type="AlphaFoldDB" id="A0A934KER7"/>
<dbReference type="PANTHER" id="PTHR42995:SF5">
    <property type="entry name" value="ACETYL-COENZYME A CARBOXYLASE CARBOXYL TRANSFERASE SUBUNIT BETA, CHLOROPLASTIC"/>
    <property type="match status" value="1"/>
</dbReference>
<dbReference type="PANTHER" id="PTHR42995">
    <property type="entry name" value="ACETYL-COENZYME A CARBOXYLASE CARBOXYL TRANSFERASE SUBUNIT BETA, CHLOROPLASTIC"/>
    <property type="match status" value="1"/>
</dbReference>
<dbReference type="InterPro" id="IPR011762">
    <property type="entry name" value="COA_CT_N"/>
</dbReference>
<comment type="subcellular location">
    <subcellularLocation>
        <location evidence="2">Cytoplasm</location>
    </subcellularLocation>
</comment>
<dbReference type="GO" id="GO:0006633">
    <property type="term" value="P:fatty acid biosynthetic process"/>
    <property type="evidence" value="ECO:0007669"/>
    <property type="project" value="UniProtKB-KW"/>
</dbReference>
<dbReference type="RefSeq" id="WP_338181436.1">
    <property type="nucleotide sequence ID" value="NZ_JAEKNQ010000054.1"/>
</dbReference>
<dbReference type="GO" id="GO:2001295">
    <property type="term" value="P:malonyl-CoA biosynthetic process"/>
    <property type="evidence" value="ECO:0007669"/>
    <property type="project" value="UniProtKB-UniRule"/>
</dbReference>
<dbReference type="GO" id="GO:0009317">
    <property type="term" value="C:acetyl-CoA carboxylase complex"/>
    <property type="evidence" value="ECO:0007669"/>
    <property type="project" value="InterPro"/>
</dbReference>
<dbReference type="SUPFAM" id="SSF52096">
    <property type="entry name" value="ClpP/crotonase"/>
    <property type="match status" value="1"/>
</dbReference>
<protein>
    <recommendedName>
        <fullName evidence="2">Acetyl-coenzyme A carboxylase carboxyl transferase subunit beta</fullName>
        <shortName evidence="2">ACCase subunit beta</shortName>
        <shortName evidence="2">Acetyl-CoA carboxylase carboxyltransferase subunit beta</shortName>
        <ecNumber evidence="2">2.1.3.15</ecNumber>
    </recommendedName>
</protein>
<comment type="catalytic activity">
    <reaction evidence="2">
        <text>N(6)-carboxybiotinyl-L-lysyl-[protein] + acetyl-CoA = N(6)-biotinyl-L-lysyl-[protein] + malonyl-CoA</text>
        <dbReference type="Rhea" id="RHEA:54728"/>
        <dbReference type="Rhea" id="RHEA-COMP:10505"/>
        <dbReference type="Rhea" id="RHEA-COMP:10506"/>
        <dbReference type="ChEBI" id="CHEBI:57288"/>
        <dbReference type="ChEBI" id="CHEBI:57384"/>
        <dbReference type="ChEBI" id="CHEBI:83144"/>
        <dbReference type="ChEBI" id="CHEBI:83145"/>
        <dbReference type="EC" id="2.1.3.15"/>
    </reaction>
</comment>
<evidence type="ECO:0000256" key="1">
    <source>
        <dbReference type="ARBA" id="ARBA00022679"/>
    </source>
</evidence>
<evidence type="ECO:0000313" key="5">
    <source>
        <dbReference type="Proteomes" id="UP000620075"/>
    </source>
</evidence>
<comment type="similarity">
    <text evidence="2">Belongs to the AccD/PCCB family.</text>
</comment>
<feature type="binding site" evidence="2">
    <location>
        <position position="47"/>
    </location>
    <ligand>
        <name>Zn(2+)</name>
        <dbReference type="ChEBI" id="CHEBI:29105"/>
    </ligand>
</feature>
<feature type="domain" description="CoA carboxyltransferase N-terminal" evidence="3">
    <location>
        <begin position="24"/>
        <end position="282"/>
    </location>
</feature>
<dbReference type="PROSITE" id="PS50980">
    <property type="entry name" value="COA_CT_NTER"/>
    <property type="match status" value="1"/>
</dbReference>
<comment type="pathway">
    <text evidence="2">Lipid metabolism; malonyl-CoA biosynthesis; malonyl-CoA from acetyl-CoA: step 1/1.</text>
</comment>
<feature type="binding site" evidence="2">
    <location>
        <position position="28"/>
    </location>
    <ligand>
        <name>Zn(2+)</name>
        <dbReference type="ChEBI" id="CHEBI:29105"/>
    </ligand>
</feature>